<dbReference type="OrthoDB" id="2592725at2"/>
<sequence length="157" mass="18551">MDEAALKAYLVERVRAFGETWNEIENDIRTRSEEEDKSLRKQYPGVEYHYAPRTDWFTPFGDRIAPLFDEYCTDKRRVYGGKSPKSFGFPSKFAGIESLLDAQVELKTKSRAEVYIKTQTDFQDEYLFVMLKKAGEWRIDSYKGRRYGSENWRSQIL</sequence>
<evidence type="ECO:0000259" key="1">
    <source>
        <dbReference type="Pfam" id="PF15655"/>
    </source>
</evidence>
<dbReference type="AlphaFoldDB" id="A0A2X4UZ23"/>
<dbReference type="EMBL" id="LS483470">
    <property type="protein sequence ID" value="SQI44113.1"/>
    <property type="molecule type" value="Genomic_DNA"/>
</dbReference>
<dbReference type="Proteomes" id="UP000249005">
    <property type="component" value="Chromosome 1"/>
</dbReference>
<evidence type="ECO:0000313" key="2">
    <source>
        <dbReference type="EMBL" id="SQI44113.1"/>
    </source>
</evidence>
<dbReference type="KEGG" id="lri:NCTC12151_03447"/>
<name>A0A2X4UZ23_9GAMM</name>
<evidence type="ECO:0000313" key="3">
    <source>
        <dbReference type="Proteomes" id="UP000249005"/>
    </source>
</evidence>
<proteinExistence type="predicted"/>
<dbReference type="Pfam" id="PF15655">
    <property type="entry name" value="Imm-NTF2"/>
    <property type="match status" value="1"/>
</dbReference>
<protein>
    <recommendedName>
        <fullName evidence="1">NTF2 fold immunity protein domain-containing protein</fullName>
    </recommendedName>
</protein>
<gene>
    <name evidence="2" type="ORF">NCTC12151_03447</name>
</gene>
<dbReference type="RefSeq" id="WP_111741710.1">
    <property type="nucleotide sequence ID" value="NZ_LR698987.1"/>
</dbReference>
<keyword evidence="3" id="KW-1185">Reference proteome</keyword>
<organism evidence="2 3">
    <name type="scientific">Leminorella richardii</name>
    <dbReference type="NCBI Taxonomy" id="158841"/>
    <lineage>
        <taxon>Bacteria</taxon>
        <taxon>Pseudomonadati</taxon>
        <taxon>Pseudomonadota</taxon>
        <taxon>Gammaproteobacteria</taxon>
        <taxon>Enterobacterales</taxon>
        <taxon>Budviciaceae</taxon>
        <taxon>Leminorella</taxon>
    </lineage>
</organism>
<reference evidence="2 3" key="1">
    <citation type="submission" date="2018-06" db="EMBL/GenBank/DDBJ databases">
        <authorList>
            <consortium name="Pathogen Informatics"/>
            <person name="Doyle S."/>
        </authorList>
    </citation>
    <scope>NUCLEOTIDE SEQUENCE [LARGE SCALE GENOMIC DNA]</scope>
    <source>
        <strain evidence="2 3">NCTC12151</strain>
    </source>
</reference>
<feature type="domain" description="NTF2 fold immunity protein" evidence="1">
    <location>
        <begin position="62"/>
        <end position="153"/>
    </location>
</feature>
<accession>A0A2X4UZ23</accession>
<dbReference type="InterPro" id="IPR028049">
    <property type="entry name" value="Imm-NTF2"/>
</dbReference>